<comment type="caution">
    <text evidence="1">The sequence shown here is derived from an EMBL/GenBank/DDBJ whole genome shotgun (WGS) entry which is preliminary data.</text>
</comment>
<protein>
    <submittedName>
        <fullName evidence="1">Uncharacterized protein</fullName>
    </submittedName>
</protein>
<keyword evidence="2" id="KW-1185">Reference proteome</keyword>
<proteinExistence type="predicted"/>
<gene>
    <name evidence="1" type="ORF">G0U57_018435</name>
</gene>
<organism evidence="1 2">
    <name type="scientific">Chelydra serpentina</name>
    <name type="common">Snapping turtle</name>
    <name type="synonym">Testudo serpentina</name>
    <dbReference type="NCBI Taxonomy" id="8475"/>
    <lineage>
        <taxon>Eukaryota</taxon>
        <taxon>Metazoa</taxon>
        <taxon>Chordata</taxon>
        <taxon>Craniata</taxon>
        <taxon>Vertebrata</taxon>
        <taxon>Euteleostomi</taxon>
        <taxon>Archelosauria</taxon>
        <taxon>Testudinata</taxon>
        <taxon>Testudines</taxon>
        <taxon>Cryptodira</taxon>
        <taxon>Durocryptodira</taxon>
        <taxon>Americhelydia</taxon>
        <taxon>Chelydroidea</taxon>
        <taxon>Chelydridae</taxon>
        <taxon>Chelydra</taxon>
    </lineage>
</organism>
<accession>A0A8T1S533</accession>
<reference evidence="1 2" key="1">
    <citation type="journal article" date="2020" name="G3 (Bethesda)">
        <title>Draft Genome of the Common Snapping Turtle, Chelydra serpentina, a Model for Phenotypic Plasticity in Reptiles.</title>
        <authorList>
            <person name="Das D."/>
            <person name="Singh S.K."/>
            <person name="Bierstedt J."/>
            <person name="Erickson A."/>
            <person name="Galli G.L.J."/>
            <person name="Crossley D.A. 2nd"/>
            <person name="Rhen T."/>
        </authorList>
    </citation>
    <scope>NUCLEOTIDE SEQUENCE [LARGE SCALE GENOMIC DNA]</scope>
    <source>
        <strain evidence="1">KW</strain>
    </source>
</reference>
<dbReference type="Proteomes" id="UP000765507">
    <property type="component" value="Unassembled WGS sequence"/>
</dbReference>
<name>A0A8T1S533_CHESE</name>
<dbReference type="EMBL" id="JAHGAV010000674">
    <property type="protein sequence ID" value="KAG6924056.1"/>
    <property type="molecule type" value="Genomic_DNA"/>
</dbReference>
<evidence type="ECO:0000313" key="2">
    <source>
        <dbReference type="Proteomes" id="UP000765507"/>
    </source>
</evidence>
<dbReference type="AlphaFoldDB" id="A0A8T1S533"/>
<sequence length="106" mass="12463">MWPWLNTTSCLLYKQQIKLGNKTALAIGCTEMQILSLASLEHERFWVISGNVWGLMYLLKQWKKSFFDTYKYEWMLYVSSMIKPDLLLGEIIVKIAHQVCGDRNQN</sequence>
<evidence type="ECO:0000313" key="1">
    <source>
        <dbReference type="EMBL" id="KAG6924056.1"/>
    </source>
</evidence>